<keyword evidence="6" id="KW-1185">Reference proteome</keyword>
<feature type="transmembrane region" description="Helical" evidence="3">
    <location>
        <begin position="149"/>
        <end position="166"/>
    </location>
</feature>
<feature type="transmembrane region" description="Helical" evidence="3">
    <location>
        <begin position="574"/>
        <end position="599"/>
    </location>
</feature>
<feature type="transmembrane region" description="Helical" evidence="3">
    <location>
        <begin position="513"/>
        <end position="536"/>
    </location>
</feature>
<feature type="transmembrane region" description="Helical" evidence="3">
    <location>
        <begin position="124"/>
        <end position="142"/>
    </location>
</feature>
<keyword evidence="1" id="KW-0997">Cell inner membrane</keyword>
<dbReference type="NCBIfam" id="TIGR02123">
    <property type="entry name" value="TRAP_fused"/>
    <property type="match status" value="1"/>
</dbReference>
<keyword evidence="1" id="KW-0813">Transport</keyword>
<evidence type="ECO:0000259" key="4">
    <source>
        <dbReference type="Pfam" id="PF06808"/>
    </source>
</evidence>
<feature type="transmembrane region" description="Helical" evidence="3">
    <location>
        <begin position="425"/>
        <end position="450"/>
    </location>
</feature>
<comment type="subcellular location">
    <subcellularLocation>
        <location evidence="1">Cell inner membrane</location>
        <topology evidence="1">Multi-pass membrane protein</topology>
    </subcellularLocation>
</comment>
<feature type="transmembrane region" description="Helical" evidence="3">
    <location>
        <begin position="64"/>
        <end position="81"/>
    </location>
</feature>
<dbReference type="EMBL" id="FWFN01000003">
    <property type="protein sequence ID" value="SLN40663.1"/>
    <property type="molecule type" value="Genomic_DNA"/>
</dbReference>
<accession>A0A1X6Z585</accession>
<dbReference type="InterPro" id="IPR011853">
    <property type="entry name" value="TRAP_DctM-Dct_fused"/>
</dbReference>
<keyword evidence="3" id="KW-0812">Transmembrane</keyword>
<evidence type="ECO:0000256" key="3">
    <source>
        <dbReference type="SAM" id="Phobius"/>
    </source>
</evidence>
<reference evidence="5 6" key="1">
    <citation type="submission" date="2017-03" db="EMBL/GenBank/DDBJ databases">
        <authorList>
            <person name="Afonso C.L."/>
            <person name="Miller P.J."/>
            <person name="Scott M.A."/>
            <person name="Spackman E."/>
            <person name="Goraichik I."/>
            <person name="Dimitrov K.M."/>
            <person name="Suarez D.L."/>
            <person name="Swayne D.E."/>
        </authorList>
    </citation>
    <scope>NUCLEOTIDE SEQUENCE [LARGE SCALE GENOMIC DNA]</scope>
    <source>
        <strain evidence="5 6">CECT 7751</strain>
    </source>
</reference>
<evidence type="ECO:0000313" key="5">
    <source>
        <dbReference type="EMBL" id="SLN40663.1"/>
    </source>
</evidence>
<dbReference type="RefSeq" id="WP_085887720.1">
    <property type="nucleotide sequence ID" value="NZ_FWFN01000003.1"/>
</dbReference>
<protein>
    <submittedName>
        <fullName evidence="5">DctM-like transporters</fullName>
    </submittedName>
</protein>
<feature type="transmembrane region" description="Helical" evidence="3">
    <location>
        <begin position="639"/>
        <end position="658"/>
    </location>
</feature>
<evidence type="ECO:0000256" key="1">
    <source>
        <dbReference type="RuleBase" id="RU369079"/>
    </source>
</evidence>
<dbReference type="PANTHER" id="PTHR43849:SF2">
    <property type="entry name" value="BLL3936 PROTEIN"/>
    <property type="match status" value="1"/>
</dbReference>
<dbReference type="AlphaFoldDB" id="A0A1X6Z585"/>
<organism evidence="5 6">
    <name type="scientific">Pseudooceanicola marinus</name>
    <dbReference type="NCBI Taxonomy" id="396013"/>
    <lineage>
        <taxon>Bacteria</taxon>
        <taxon>Pseudomonadati</taxon>
        <taxon>Pseudomonadota</taxon>
        <taxon>Alphaproteobacteria</taxon>
        <taxon>Rhodobacterales</taxon>
        <taxon>Paracoccaceae</taxon>
        <taxon>Pseudooceanicola</taxon>
    </lineage>
</organism>
<keyword evidence="3" id="KW-1133">Transmembrane helix</keyword>
<gene>
    <name evidence="5" type="ORF">PSM7751_01866</name>
</gene>
<feature type="transmembrane region" description="Helical" evidence="3">
    <location>
        <begin position="93"/>
        <end position="112"/>
    </location>
</feature>
<dbReference type="PANTHER" id="PTHR43849">
    <property type="entry name" value="BLL3936 PROTEIN"/>
    <property type="match status" value="1"/>
</dbReference>
<dbReference type="GO" id="GO:0005886">
    <property type="term" value="C:plasma membrane"/>
    <property type="evidence" value="ECO:0007669"/>
    <property type="project" value="UniProtKB-SubCell"/>
</dbReference>
<feature type="domain" description="TRAP C4-dicarboxylate transport system permease DctM subunit" evidence="4">
    <location>
        <begin position="137"/>
        <end position="573"/>
    </location>
</feature>
<comment type="function">
    <text evidence="1">Part of the tripartite ATP-independent periplasmic (TRAP) transport system.</text>
</comment>
<feature type="transmembrane region" description="Helical" evidence="3">
    <location>
        <begin position="202"/>
        <end position="226"/>
    </location>
</feature>
<dbReference type="Pfam" id="PF06808">
    <property type="entry name" value="DctM"/>
    <property type="match status" value="1"/>
</dbReference>
<feature type="transmembrane region" description="Helical" evidence="3">
    <location>
        <begin position="366"/>
        <end position="383"/>
    </location>
</feature>
<evidence type="ECO:0000313" key="6">
    <source>
        <dbReference type="Proteomes" id="UP000193963"/>
    </source>
</evidence>
<evidence type="ECO:0000256" key="2">
    <source>
        <dbReference type="SAM" id="MobiDB-lite"/>
    </source>
</evidence>
<feature type="transmembrane region" description="Helical" evidence="3">
    <location>
        <begin position="32"/>
        <end position="58"/>
    </location>
</feature>
<keyword evidence="3" id="KW-0472">Membrane</keyword>
<proteinExistence type="predicted"/>
<feature type="transmembrane region" description="Helical" evidence="3">
    <location>
        <begin position="487"/>
        <end position="507"/>
    </location>
</feature>
<feature type="transmembrane region" description="Helical" evidence="3">
    <location>
        <begin position="283"/>
        <end position="309"/>
    </location>
</feature>
<feature type="region of interest" description="Disordered" evidence="2">
    <location>
        <begin position="1"/>
        <end position="22"/>
    </location>
</feature>
<dbReference type="InterPro" id="IPR010656">
    <property type="entry name" value="DctM"/>
</dbReference>
<name>A0A1X6Z585_9RHOB</name>
<feature type="transmembrane region" description="Helical" evidence="3">
    <location>
        <begin position="548"/>
        <end position="568"/>
    </location>
</feature>
<feature type="transmembrane region" description="Helical" evidence="3">
    <location>
        <begin position="611"/>
        <end position="633"/>
    </location>
</feature>
<feature type="transmembrane region" description="Helical" evidence="3">
    <location>
        <begin position="315"/>
        <end position="337"/>
    </location>
</feature>
<dbReference type="Proteomes" id="UP000193963">
    <property type="component" value="Unassembled WGS sequence"/>
</dbReference>
<keyword evidence="1" id="KW-1003">Cell membrane</keyword>
<sequence length="669" mass="71270">MDKTQDLPSEAEEQVKAVGEPGPRDLRGAGKWFVRVAAVLMLTLAVNQTFNLGFLVGYTLVDMRFYYAILALALSVAFLVYPVTGRSADGRVAWYDWLLAGGTLVVCAYFFANAMNITLRGWEMAPPETAVWFSYALWILVLEAGRRAGGLPLALIVGVMSLYPLYTEFLPAAIQGFPSSAPYAAAYHAMGSESILGIPLRTFAGLIIGFIVFGAALQQTGAGAFFMNLSFALLGRVRGGPAKVAIFSSGLMGSMSGSVITNVLTTGVMTIPAMRRTGIRGTFAAGVETCASTGGTLMPPVMGATAFVMASFMNVPYGTVALAAIIPSALYFFGLFVQIDAMAGKEDIKGLPAEELPSIRQTLKDGWYYIFVFALLIYMLLVMRREALAPYYATPLLIVLNQLLSKKHRWGWKELGGFIDSLGMLFANLVAILAAVGMIVGALSMTGVAATLVNDLLRLADGSALFLLVMGALTGLILGVGMTSTAAYIFLAILLAPALVQVGLNPMAVHMFIFYWGMLSFITPPVALGAFAAASIAKTPPMQTGFEAMRIGSVIYFIPFFFAFQPALVLQGTAMQVVISTSLAVAGIALFACSVQGYVPFVGRLFSGRVYAFPLRLLLFLSAVAIALPATIIPGWSDFDLVLAAAFVALPILALATWQNRQPAQAGSH</sequence>
<feature type="transmembrane region" description="Helical" evidence="3">
    <location>
        <begin position="462"/>
        <end position="480"/>
    </location>
</feature>
<dbReference type="GO" id="GO:0022857">
    <property type="term" value="F:transmembrane transporter activity"/>
    <property type="evidence" value="ECO:0007669"/>
    <property type="project" value="UniProtKB-UniRule"/>
</dbReference>
<dbReference type="OrthoDB" id="9759894at2"/>